<dbReference type="NCBIfam" id="TIGR00152">
    <property type="entry name" value="dephospho-CoA kinase"/>
    <property type="match status" value="1"/>
</dbReference>
<organism evidence="5 6">
    <name type="scientific">Romboutsia sedimentorum</name>
    <dbReference type="NCBI Taxonomy" id="1368474"/>
    <lineage>
        <taxon>Bacteria</taxon>
        <taxon>Bacillati</taxon>
        <taxon>Bacillota</taxon>
        <taxon>Clostridia</taxon>
        <taxon>Peptostreptococcales</taxon>
        <taxon>Peptostreptococcaceae</taxon>
        <taxon>Romboutsia</taxon>
    </lineage>
</organism>
<dbReference type="InterPro" id="IPR001977">
    <property type="entry name" value="Depp_CoAkinase"/>
</dbReference>
<comment type="function">
    <text evidence="3">Catalyzes the phosphorylation of the 3'-hydroxyl group of dephosphocoenzyme A to form coenzyme A.</text>
</comment>
<gene>
    <name evidence="3 5" type="primary">coaE</name>
    <name evidence="5" type="ORF">QOZ84_04860</name>
</gene>
<keyword evidence="3 5" id="KW-0418">Kinase</keyword>
<dbReference type="GO" id="GO:0004140">
    <property type="term" value="F:dephospho-CoA kinase activity"/>
    <property type="evidence" value="ECO:0007669"/>
    <property type="project" value="UniProtKB-EC"/>
</dbReference>
<comment type="catalytic activity">
    <reaction evidence="3">
        <text>3'-dephospho-CoA + ATP = ADP + CoA + H(+)</text>
        <dbReference type="Rhea" id="RHEA:18245"/>
        <dbReference type="ChEBI" id="CHEBI:15378"/>
        <dbReference type="ChEBI" id="CHEBI:30616"/>
        <dbReference type="ChEBI" id="CHEBI:57287"/>
        <dbReference type="ChEBI" id="CHEBI:57328"/>
        <dbReference type="ChEBI" id="CHEBI:456216"/>
        <dbReference type="EC" id="2.7.1.24"/>
    </reaction>
</comment>
<sequence length="200" mass="22851">MLILGVTGNIGCGKSSLSNIFKKNDIEIIDADKISRQIFADKNLLQEVFVNFGEGIRNTDGSLDRKALGRIVFNNEDKLIELNNLTHPKIKNKILEKINKAKKNNEKIIVIDAALLIEGGYTKIIDKLLIITCDEDVQIKRIVDRDNCTREDAISRINSQMSQEEKIIYADYIINNSSTLEELNIKAKKFIMYMKENWCE</sequence>
<comment type="caution">
    <text evidence="5">The sequence shown here is derived from an EMBL/GenBank/DDBJ whole genome shotgun (WGS) entry which is preliminary data.</text>
</comment>
<name>A0ABT7E7I8_9FIRM</name>
<comment type="similarity">
    <text evidence="3">Belongs to the CoaE family.</text>
</comment>
<evidence type="ECO:0000313" key="5">
    <source>
        <dbReference type="EMBL" id="MDK2562871.1"/>
    </source>
</evidence>
<keyword evidence="3 5" id="KW-0808">Transferase</keyword>
<dbReference type="PANTHER" id="PTHR10695:SF46">
    <property type="entry name" value="BIFUNCTIONAL COENZYME A SYNTHASE-RELATED"/>
    <property type="match status" value="1"/>
</dbReference>
<keyword evidence="3" id="KW-0173">Coenzyme A biosynthesis</keyword>
<dbReference type="RefSeq" id="WP_284131822.1">
    <property type="nucleotide sequence ID" value="NZ_JASKYM010000001.1"/>
</dbReference>
<comment type="subcellular location">
    <subcellularLocation>
        <location evidence="3">Cytoplasm</location>
    </subcellularLocation>
</comment>
<dbReference type="PROSITE" id="PS51219">
    <property type="entry name" value="DPCK"/>
    <property type="match status" value="1"/>
</dbReference>
<keyword evidence="2 3" id="KW-0067">ATP-binding</keyword>
<accession>A0ABT7E7I8</accession>
<evidence type="ECO:0000256" key="4">
    <source>
        <dbReference type="NCBIfam" id="TIGR00152"/>
    </source>
</evidence>
<keyword evidence="1 3" id="KW-0547">Nucleotide-binding</keyword>
<dbReference type="InterPro" id="IPR027417">
    <property type="entry name" value="P-loop_NTPase"/>
</dbReference>
<dbReference type="HAMAP" id="MF_00376">
    <property type="entry name" value="Dephospho_CoA_kinase"/>
    <property type="match status" value="1"/>
</dbReference>
<dbReference type="EC" id="2.7.1.24" evidence="3 4"/>
<feature type="binding site" evidence="3">
    <location>
        <begin position="11"/>
        <end position="16"/>
    </location>
    <ligand>
        <name>ATP</name>
        <dbReference type="ChEBI" id="CHEBI:30616"/>
    </ligand>
</feature>
<comment type="pathway">
    <text evidence="3">Cofactor biosynthesis; coenzyme A biosynthesis; CoA from (R)-pantothenate: step 5/5.</text>
</comment>
<evidence type="ECO:0000313" key="6">
    <source>
        <dbReference type="Proteomes" id="UP001301012"/>
    </source>
</evidence>
<dbReference type="CDD" id="cd02022">
    <property type="entry name" value="DPCK"/>
    <property type="match status" value="1"/>
</dbReference>
<dbReference type="Pfam" id="PF01121">
    <property type="entry name" value="CoaE"/>
    <property type="match status" value="1"/>
</dbReference>
<proteinExistence type="inferred from homology"/>
<dbReference type="EMBL" id="JASKYM010000001">
    <property type="protein sequence ID" value="MDK2562871.1"/>
    <property type="molecule type" value="Genomic_DNA"/>
</dbReference>
<keyword evidence="6" id="KW-1185">Reference proteome</keyword>
<dbReference type="Proteomes" id="UP001301012">
    <property type="component" value="Unassembled WGS sequence"/>
</dbReference>
<dbReference type="Gene3D" id="3.40.50.300">
    <property type="entry name" value="P-loop containing nucleotide triphosphate hydrolases"/>
    <property type="match status" value="1"/>
</dbReference>
<evidence type="ECO:0000256" key="2">
    <source>
        <dbReference type="ARBA" id="ARBA00022840"/>
    </source>
</evidence>
<protein>
    <recommendedName>
        <fullName evidence="3 4">Dephospho-CoA kinase</fullName>
        <ecNumber evidence="3 4">2.7.1.24</ecNumber>
    </recommendedName>
    <alternativeName>
        <fullName evidence="3">Dephosphocoenzyme A kinase</fullName>
    </alternativeName>
</protein>
<keyword evidence="3" id="KW-0963">Cytoplasm</keyword>
<evidence type="ECO:0000256" key="3">
    <source>
        <dbReference type="HAMAP-Rule" id="MF_00376"/>
    </source>
</evidence>
<dbReference type="PANTHER" id="PTHR10695">
    <property type="entry name" value="DEPHOSPHO-COA KINASE-RELATED"/>
    <property type="match status" value="1"/>
</dbReference>
<evidence type="ECO:0000256" key="1">
    <source>
        <dbReference type="ARBA" id="ARBA00022741"/>
    </source>
</evidence>
<reference evidence="5 6" key="1">
    <citation type="submission" date="2023-05" db="EMBL/GenBank/DDBJ databases">
        <title>Rombocin, a short stable natural nisin variant, displays selective antimicrobial activity against Listeria monocytogenes and employs dual mode of action to kill target bacterial strains.</title>
        <authorList>
            <person name="Wambui J."/>
            <person name="Stephan R."/>
            <person name="Kuipers O.P."/>
        </authorList>
    </citation>
    <scope>NUCLEOTIDE SEQUENCE [LARGE SCALE GENOMIC DNA]</scope>
    <source>
        <strain evidence="5 6">RC002</strain>
    </source>
</reference>
<dbReference type="SUPFAM" id="SSF52540">
    <property type="entry name" value="P-loop containing nucleoside triphosphate hydrolases"/>
    <property type="match status" value="1"/>
</dbReference>